<evidence type="ECO:0000313" key="1">
    <source>
        <dbReference type="EMBL" id="SFU18676.1"/>
    </source>
</evidence>
<name>A0A1I7E428_9RHOB</name>
<evidence type="ECO:0000313" key="2">
    <source>
        <dbReference type="Proteomes" id="UP000182466"/>
    </source>
</evidence>
<accession>A0A1I7E428</accession>
<keyword evidence="2" id="KW-1185">Reference proteome</keyword>
<dbReference type="STRING" id="999627.SAMN05216236_14336"/>
<proteinExistence type="predicted"/>
<dbReference type="OrthoDB" id="7867179at2"/>
<dbReference type="Proteomes" id="UP000182466">
    <property type="component" value="Unassembled WGS sequence"/>
</dbReference>
<reference evidence="1 2" key="1">
    <citation type="submission" date="2016-10" db="EMBL/GenBank/DDBJ databases">
        <authorList>
            <person name="de Groot N.N."/>
        </authorList>
    </citation>
    <scope>NUCLEOTIDE SEQUENCE [LARGE SCALE GENOMIC DNA]</scope>
    <source>
        <strain evidence="1 2">CGMCC 1.10959</strain>
    </source>
</reference>
<dbReference type="EMBL" id="FPAW01000043">
    <property type="protein sequence ID" value="SFU18676.1"/>
    <property type="molecule type" value="Genomic_DNA"/>
</dbReference>
<dbReference type="RefSeq" id="WP_139236600.1">
    <property type="nucleotide sequence ID" value="NZ_FPAW01000043.1"/>
</dbReference>
<gene>
    <name evidence="1" type="ORF">SAMN05216236_14336</name>
</gene>
<organism evidence="1 2">
    <name type="scientific">Sedimentitalea nanhaiensis</name>
    <dbReference type="NCBI Taxonomy" id="999627"/>
    <lineage>
        <taxon>Bacteria</taxon>
        <taxon>Pseudomonadati</taxon>
        <taxon>Pseudomonadota</taxon>
        <taxon>Alphaproteobacteria</taxon>
        <taxon>Rhodobacterales</taxon>
        <taxon>Paracoccaceae</taxon>
        <taxon>Sedimentitalea</taxon>
    </lineage>
</organism>
<sequence>MRQELRQTFMLNLDEKHAHLLNDLREHFRLKAEDTLRLTIRLAHARLKKPDVLVPKFKPSAHRDDWYDDEDNRPG</sequence>
<dbReference type="AlphaFoldDB" id="A0A1I7E428"/>
<protein>
    <submittedName>
        <fullName evidence="1">Uncharacterized protein</fullName>
    </submittedName>
</protein>